<organism evidence="1">
    <name type="scientific">Gordonia amarae</name>
    <dbReference type="NCBI Taxonomy" id="36821"/>
    <lineage>
        <taxon>Bacteria</taxon>
        <taxon>Bacillati</taxon>
        <taxon>Actinomycetota</taxon>
        <taxon>Actinomycetes</taxon>
        <taxon>Mycobacteriales</taxon>
        <taxon>Gordoniaceae</taxon>
        <taxon>Gordonia</taxon>
    </lineage>
</organism>
<accession>A0A857KKY1</accession>
<gene>
    <name evidence="1" type="ORF">GII30_14935</name>
</gene>
<evidence type="ECO:0000313" key="1">
    <source>
        <dbReference type="EMBL" id="QHN40270.1"/>
    </source>
</evidence>
<dbReference type="EMBL" id="CP045810">
    <property type="protein sequence ID" value="QHN40270.1"/>
    <property type="molecule type" value="Genomic_DNA"/>
</dbReference>
<dbReference type="RefSeq" id="WP_005182252.1">
    <property type="nucleotide sequence ID" value="NZ_CP045804.1"/>
</dbReference>
<dbReference type="AlphaFoldDB" id="A0A857KKY1"/>
<sequence length="75" mass="8131">MSPRGRQPFEPTPPQRHLLRRVERAAARLRTAQTANTDAVRAALDDGIPAQVVADAAGLGVNTVRRIKYQAGVDD</sequence>
<proteinExistence type="predicted"/>
<name>A0A857KKY1_9ACTN</name>
<protein>
    <submittedName>
        <fullName evidence="1">Uncharacterized protein</fullName>
    </submittedName>
</protein>
<reference evidence="1" key="1">
    <citation type="journal article" date="2021" name="Nat. Microbiol.">
        <title>Cocultivation of an ultrasmall environmental parasitic bacterium with lytic ability against bacteria associated with wastewater foams.</title>
        <authorList>
            <person name="Batinovic S."/>
            <person name="Rose J.J.A."/>
            <person name="Ratcliffe J."/>
            <person name="Seviour R.J."/>
            <person name="Petrovski S."/>
        </authorList>
    </citation>
    <scope>NUCLEOTIDE SEQUENCE</scope>
    <source>
        <strain evidence="1">CON44</strain>
    </source>
</reference>